<gene>
    <name evidence="5" type="ORF">BK659_01890</name>
</gene>
<evidence type="ECO:0000313" key="5">
    <source>
        <dbReference type="EMBL" id="RON11010.1"/>
    </source>
</evidence>
<dbReference type="GO" id="GO:0005524">
    <property type="term" value="F:ATP binding"/>
    <property type="evidence" value="ECO:0007669"/>
    <property type="project" value="UniProtKB-KW"/>
</dbReference>
<dbReference type="OrthoDB" id="9807853at2"/>
<evidence type="ECO:0000259" key="4">
    <source>
        <dbReference type="PROSITE" id="PS51459"/>
    </source>
</evidence>
<dbReference type="Gene3D" id="1.10.3290.10">
    <property type="entry name" value="Fido-like domain"/>
    <property type="match status" value="1"/>
</dbReference>
<dbReference type="InterPro" id="IPR049514">
    <property type="entry name" value="Fic-like_C"/>
</dbReference>
<proteinExistence type="predicted"/>
<dbReference type="InterPro" id="IPR036597">
    <property type="entry name" value="Fido-like_dom_sf"/>
</dbReference>
<comment type="caution">
    <text evidence="5">The sequence shown here is derived from an EMBL/GenBank/DDBJ whole genome shotgun (WGS) entry which is preliminary data.</text>
</comment>
<feature type="binding site" evidence="2">
    <location>
        <begin position="220"/>
        <end position="221"/>
    </location>
    <ligand>
        <name>ATP</name>
        <dbReference type="ChEBI" id="CHEBI:30616"/>
    </ligand>
</feature>
<evidence type="ECO:0000256" key="1">
    <source>
        <dbReference type="PIRSR" id="PIRSR640198-1"/>
    </source>
</evidence>
<dbReference type="PROSITE" id="PS51459">
    <property type="entry name" value="FIDO"/>
    <property type="match status" value="1"/>
</dbReference>
<feature type="domain" description="Fido" evidence="4">
    <location>
        <begin position="100"/>
        <end position="242"/>
    </location>
</feature>
<keyword evidence="2" id="KW-0547">Nucleotide-binding</keyword>
<evidence type="ECO:0000256" key="3">
    <source>
        <dbReference type="PIRSR" id="PIRSR640198-3"/>
    </source>
</evidence>
<dbReference type="Pfam" id="PF21247">
    <property type="entry name" value="Fic-like_C"/>
    <property type="match status" value="1"/>
</dbReference>
<evidence type="ECO:0000313" key="6">
    <source>
        <dbReference type="Proteomes" id="UP000286071"/>
    </source>
</evidence>
<dbReference type="SUPFAM" id="SSF140931">
    <property type="entry name" value="Fic-like"/>
    <property type="match status" value="1"/>
</dbReference>
<evidence type="ECO:0000256" key="2">
    <source>
        <dbReference type="PIRSR" id="PIRSR640198-2"/>
    </source>
</evidence>
<dbReference type="InterPro" id="IPR003812">
    <property type="entry name" value="Fido"/>
</dbReference>
<dbReference type="Pfam" id="PF02661">
    <property type="entry name" value="Fic"/>
    <property type="match status" value="1"/>
</dbReference>
<sequence length="343" mass="38202">MSRYQPPLTLTPSMLALVAEISEQVGRLSARHEATLTPQLRRGNRIRTIQASLAIENNTLSVEQVTAVLDGRRVLGLPREIQEVRNAFAAYEAMPGWQPASREHLLEAHDLLMHGLIDDAGQFRRGGVGIYRGETLVHMAPPPSRVPTLVDDLLGWLSGTNLHPLIASCVFHYEFEFIHPFADGNGRMGRLWQTLILSQWRPVLAWLPVETVIREQQDTYYAALAAADQQAEASPFVEFMLQALQQALLDTSQADPASDQVSDQASDQVVRLLQVLSGSVALKAGELMQRLRLAHRPTFRNNYLNPALAAGLIEMTHPDSPRSPAQKYRLTARGTQWVAKENK</sequence>
<feature type="site" description="Important for autoinhibition of adenylyltransferase activity" evidence="3">
    <location>
        <position position="56"/>
    </location>
</feature>
<dbReference type="InterPro" id="IPR040198">
    <property type="entry name" value="Fido_containing"/>
</dbReference>
<protein>
    <submittedName>
        <fullName evidence="5">Cell filamentation protein Fic</fullName>
    </submittedName>
</protein>
<organism evidence="5 6">
    <name type="scientific">Pseudomonas brassicacearum</name>
    <dbReference type="NCBI Taxonomy" id="930166"/>
    <lineage>
        <taxon>Bacteria</taxon>
        <taxon>Pseudomonadati</taxon>
        <taxon>Pseudomonadota</taxon>
        <taxon>Gammaproteobacteria</taxon>
        <taxon>Pseudomonadales</taxon>
        <taxon>Pseudomonadaceae</taxon>
        <taxon>Pseudomonas</taxon>
    </lineage>
</organism>
<dbReference type="EMBL" id="MOBJ01000002">
    <property type="protein sequence ID" value="RON11010.1"/>
    <property type="molecule type" value="Genomic_DNA"/>
</dbReference>
<dbReference type="PANTHER" id="PTHR13504">
    <property type="entry name" value="FIDO DOMAIN-CONTAINING PROTEIN DDB_G0283145"/>
    <property type="match status" value="1"/>
</dbReference>
<dbReference type="Proteomes" id="UP000286071">
    <property type="component" value="Unassembled WGS sequence"/>
</dbReference>
<accession>A0A423HCQ4</accession>
<feature type="binding site" evidence="2">
    <location>
        <begin position="183"/>
        <end position="190"/>
    </location>
    <ligand>
        <name>ATP</name>
        <dbReference type="ChEBI" id="CHEBI:30616"/>
    </ligand>
</feature>
<name>A0A423HCQ4_9PSED</name>
<dbReference type="AlphaFoldDB" id="A0A423HCQ4"/>
<dbReference type="RefSeq" id="WP_123423472.1">
    <property type="nucleotide sequence ID" value="NZ_MOBJ01000002.1"/>
</dbReference>
<keyword evidence="2" id="KW-0067">ATP-binding</keyword>
<feature type="active site" evidence="1">
    <location>
        <position position="179"/>
    </location>
</feature>
<dbReference type="PANTHER" id="PTHR13504:SF38">
    <property type="entry name" value="FIDO DOMAIN-CONTAINING PROTEIN"/>
    <property type="match status" value="1"/>
</dbReference>
<reference evidence="5 6" key="1">
    <citation type="submission" date="2016-10" db="EMBL/GenBank/DDBJ databases">
        <title>Comparative genome analysis of multiple Pseudomonas spp. focuses on biocontrol and plant growth promoting traits.</title>
        <authorList>
            <person name="Tao X.-Y."/>
            <person name="Taylor C.G."/>
        </authorList>
    </citation>
    <scope>NUCLEOTIDE SEQUENCE [LARGE SCALE GENOMIC DNA]</scope>
    <source>
        <strain evidence="5 6">48H11</strain>
    </source>
</reference>